<keyword evidence="8" id="KW-0411">Iron-sulfur</keyword>
<evidence type="ECO:0000256" key="6">
    <source>
        <dbReference type="ARBA" id="ARBA00022723"/>
    </source>
</evidence>
<evidence type="ECO:0000256" key="12">
    <source>
        <dbReference type="ARBA" id="ARBA00080698"/>
    </source>
</evidence>
<dbReference type="InterPro" id="IPR013848">
    <property type="entry name" value="Methylthiotransferase_N"/>
</dbReference>
<feature type="domain" description="Radical SAM core" evidence="16">
    <location>
        <begin position="183"/>
        <end position="436"/>
    </location>
</feature>
<dbReference type="PROSITE" id="PS51918">
    <property type="entry name" value="RADICAL_SAM"/>
    <property type="match status" value="1"/>
</dbReference>
<feature type="domain" description="TRAM" evidence="14">
    <location>
        <begin position="439"/>
        <end position="499"/>
    </location>
</feature>
<evidence type="ECO:0000256" key="10">
    <source>
        <dbReference type="ARBA" id="ARBA00051425"/>
    </source>
</evidence>
<dbReference type="Gene3D" id="3.80.30.20">
    <property type="entry name" value="tm_1862 like domain"/>
    <property type="match status" value="1"/>
</dbReference>
<evidence type="ECO:0000259" key="14">
    <source>
        <dbReference type="PROSITE" id="PS50926"/>
    </source>
</evidence>
<proteinExistence type="predicted"/>
<dbReference type="InterPro" id="IPR002792">
    <property type="entry name" value="TRAM_dom"/>
</dbReference>
<dbReference type="NCBIfam" id="TIGR01574">
    <property type="entry name" value="miaB-methiolase"/>
    <property type="match status" value="1"/>
</dbReference>
<sequence length="521" mass="59144">MHMSTRKHNETPVVTYETATDQNSNASRKYHIWTIGCQMNVADSNHVAAELEKLGYGPTDNLDEADVVVLNTCVVRQSAENKAIGKVGSLKPWKQQKPDRTLALMGCMVGIKPSPQLQSAFPYVDVFMPPSEATPLINHLRQHEIEAEMAAMEREQLARRYQLQDEVQPIGTAQSIRHLALSGEAPVAAYVPVVYGCSHACTFCIIPFRRGVERSRPVQEIVNEIRGLVEQGVREVTLLGQIVDRYGYDWRGDLGNSATVAAYTGGPEARQEQHHYDLADLLREVHEIEGLWRIRFLTSHPNYMTDRILEAVRDLPKVCEHIEVPIQAGDDEVLARMRRGYTSADYRALVEHIRAVIPNVAIHTDIIVGFCGETEEQFERTYQVLRDLKLDKAHLARYSPRPGTVSARRMVDDVPEEEKIRRHKRLEALQEEISAAINARYLGETVEVLVEDRHKGKWRGRTRQNKLVFVECDLPLRGRLIQAQITWTGPWSMQGRFVRDVSPLPDRVEAPKQIFSIDITA</sequence>
<keyword evidence="18" id="KW-1185">Reference proteome</keyword>
<dbReference type="AlphaFoldDB" id="A0A540V8G5"/>
<name>A0A540V8G5_9CHLR</name>
<comment type="catalytic activity">
    <reaction evidence="10">
        <text>N(6)-dimethylallyladenosine(37) in tRNA + (sulfur carrier)-SH + AH2 + 2 S-adenosyl-L-methionine = 2-methylsulfanyl-N(6)-dimethylallyladenosine(37) in tRNA + (sulfur carrier)-H + 5'-deoxyadenosine + L-methionine + A + S-adenosyl-L-homocysteine + 2 H(+)</text>
        <dbReference type="Rhea" id="RHEA:37067"/>
        <dbReference type="Rhea" id="RHEA-COMP:10375"/>
        <dbReference type="Rhea" id="RHEA-COMP:10376"/>
        <dbReference type="Rhea" id="RHEA-COMP:14737"/>
        <dbReference type="Rhea" id="RHEA-COMP:14739"/>
        <dbReference type="ChEBI" id="CHEBI:13193"/>
        <dbReference type="ChEBI" id="CHEBI:15378"/>
        <dbReference type="ChEBI" id="CHEBI:17319"/>
        <dbReference type="ChEBI" id="CHEBI:17499"/>
        <dbReference type="ChEBI" id="CHEBI:29917"/>
        <dbReference type="ChEBI" id="CHEBI:57844"/>
        <dbReference type="ChEBI" id="CHEBI:57856"/>
        <dbReference type="ChEBI" id="CHEBI:59789"/>
        <dbReference type="ChEBI" id="CHEBI:64428"/>
        <dbReference type="ChEBI" id="CHEBI:74415"/>
        <dbReference type="ChEBI" id="CHEBI:74417"/>
        <dbReference type="EC" id="2.8.4.3"/>
    </reaction>
</comment>
<dbReference type="InterPro" id="IPR006463">
    <property type="entry name" value="MiaB_methiolase"/>
</dbReference>
<evidence type="ECO:0000256" key="3">
    <source>
        <dbReference type="ARBA" id="ARBA00022485"/>
    </source>
</evidence>
<dbReference type="FunCoup" id="A0A540V8G5">
    <property type="interactions" value="499"/>
</dbReference>
<evidence type="ECO:0000256" key="5">
    <source>
        <dbReference type="ARBA" id="ARBA00022691"/>
    </source>
</evidence>
<dbReference type="GO" id="GO:0035597">
    <property type="term" value="F:tRNA-2-methylthio-N(6)-dimethylallyladenosine(37) synthase activity"/>
    <property type="evidence" value="ECO:0007669"/>
    <property type="project" value="UniProtKB-EC"/>
</dbReference>
<dbReference type="PROSITE" id="PS01278">
    <property type="entry name" value="MTTASE_RADICAL"/>
    <property type="match status" value="1"/>
</dbReference>
<dbReference type="Gene3D" id="3.40.50.12160">
    <property type="entry name" value="Methylthiotransferase, N-terminal domain"/>
    <property type="match status" value="1"/>
</dbReference>
<dbReference type="SFLD" id="SFLDG01082">
    <property type="entry name" value="B12-binding_domain_containing"/>
    <property type="match status" value="1"/>
</dbReference>
<reference evidence="17 18" key="1">
    <citation type="submission" date="2019-06" db="EMBL/GenBank/DDBJ databases">
        <title>Genome sequence of Litorilinea aerophila BAA-2444.</title>
        <authorList>
            <person name="Maclea K.S."/>
            <person name="Maurais E.G."/>
            <person name="Iannazzi L.C."/>
        </authorList>
    </citation>
    <scope>NUCLEOTIDE SEQUENCE [LARGE SCALE GENOMIC DNA]</scope>
    <source>
        <strain evidence="17 18">ATCC BAA-2444</strain>
    </source>
</reference>
<dbReference type="InterPro" id="IPR005839">
    <property type="entry name" value="Methylthiotransferase"/>
</dbReference>
<dbReference type="PANTHER" id="PTHR43020">
    <property type="entry name" value="CDK5 REGULATORY SUBUNIT-ASSOCIATED PROTEIN 1"/>
    <property type="match status" value="1"/>
</dbReference>
<evidence type="ECO:0000313" key="17">
    <source>
        <dbReference type="EMBL" id="TQE93057.1"/>
    </source>
</evidence>
<evidence type="ECO:0000256" key="1">
    <source>
        <dbReference type="ARBA" id="ARBA00001966"/>
    </source>
</evidence>
<gene>
    <name evidence="17" type="primary">miaB</name>
    <name evidence="17" type="ORF">FKZ61_23040</name>
</gene>
<keyword evidence="6" id="KW-0479">Metal-binding</keyword>
<protein>
    <recommendedName>
        <fullName evidence="11">tRNA-2-methylthio-N(6)-dimethylallyladenosine synthase</fullName>
        <ecNumber evidence="9">2.8.4.3</ecNumber>
    </recommendedName>
    <alternativeName>
        <fullName evidence="13">(Dimethylallyl)adenosine tRNA methylthiotransferase MiaB</fullName>
    </alternativeName>
    <alternativeName>
        <fullName evidence="12">tRNA-i(6)A37 methylthiotransferase</fullName>
    </alternativeName>
</protein>
<dbReference type="SUPFAM" id="SSF102114">
    <property type="entry name" value="Radical SAM enzymes"/>
    <property type="match status" value="1"/>
</dbReference>
<dbReference type="InterPro" id="IPR020612">
    <property type="entry name" value="Methylthiotransferase_CS"/>
</dbReference>
<evidence type="ECO:0000256" key="11">
    <source>
        <dbReference type="ARBA" id="ARBA00068570"/>
    </source>
</evidence>
<keyword evidence="5" id="KW-0949">S-adenosyl-L-methionine</keyword>
<dbReference type="EC" id="2.8.4.3" evidence="9"/>
<keyword evidence="7" id="KW-0408">Iron</keyword>
<dbReference type="InterPro" id="IPR038135">
    <property type="entry name" value="Methylthiotransferase_N_sf"/>
</dbReference>
<dbReference type="PROSITE" id="PS51449">
    <property type="entry name" value="MTTASE_N"/>
    <property type="match status" value="1"/>
</dbReference>
<comment type="caution">
    <text evidence="17">The sequence shown here is derived from an EMBL/GenBank/DDBJ whole genome shotgun (WGS) entry which is preliminary data.</text>
</comment>
<dbReference type="InterPro" id="IPR023404">
    <property type="entry name" value="rSAM_horseshoe"/>
</dbReference>
<dbReference type="InterPro" id="IPR058240">
    <property type="entry name" value="rSAM_sf"/>
</dbReference>
<keyword evidence="4 17" id="KW-0808">Transferase</keyword>
<evidence type="ECO:0000256" key="9">
    <source>
        <dbReference type="ARBA" id="ARBA00033765"/>
    </source>
</evidence>
<dbReference type="Pfam" id="PF00919">
    <property type="entry name" value="UPF0004"/>
    <property type="match status" value="1"/>
</dbReference>
<evidence type="ECO:0000259" key="16">
    <source>
        <dbReference type="PROSITE" id="PS51918"/>
    </source>
</evidence>
<evidence type="ECO:0000313" key="18">
    <source>
        <dbReference type="Proteomes" id="UP000317371"/>
    </source>
</evidence>
<dbReference type="GO" id="GO:0046872">
    <property type="term" value="F:metal ion binding"/>
    <property type="evidence" value="ECO:0007669"/>
    <property type="project" value="UniProtKB-KW"/>
</dbReference>
<dbReference type="FunFam" id="3.80.30.20:FF:000001">
    <property type="entry name" value="tRNA-2-methylthio-N(6)-dimethylallyladenosine synthase 2"/>
    <property type="match status" value="1"/>
</dbReference>
<evidence type="ECO:0000259" key="15">
    <source>
        <dbReference type="PROSITE" id="PS51449"/>
    </source>
</evidence>
<evidence type="ECO:0000256" key="4">
    <source>
        <dbReference type="ARBA" id="ARBA00022679"/>
    </source>
</evidence>
<comment type="cofactor">
    <cofactor evidence="1">
        <name>[4Fe-4S] cluster</name>
        <dbReference type="ChEBI" id="CHEBI:49883"/>
    </cofactor>
</comment>
<dbReference type="InterPro" id="IPR007197">
    <property type="entry name" value="rSAM"/>
</dbReference>
<dbReference type="NCBIfam" id="TIGR00089">
    <property type="entry name" value="MiaB/RimO family radical SAM methylthiotransferase"/>
    <property type="match status" value="1"/>
</dbReference>
<comment type="function">
    <text evidence="2">Catalyzes the methylthiolation of N6-(dimethylallyl)adenosine (i(6)A), leading to the formation of 2-methylthio-N6-(dimethylallyl)adenosine (ms(2)i(6)A) at position 37 in tRNAs that read codons beginning with uridine.</text>
</comment>
<evidence type="ECO:0000256" key="7">
    <source>
        <dbReference type="ARBA" id="ARBA00023004"/>
    </source>
</evidence>
<dbReference type="Proteomes" id="UP000317371">
    <property type="component" value="Unassembled WGS sequence"/>
</dbReference>
<dbReference type="GO" id="GO:0051539">
    <property type="term" value="F:4 iron, 4 sulfur cluster binding"/>
    <property type="evidence" value="ECO:0007669"/>
    <property type="project" value="UniProtKB-KW"/>
</dbReference>
<dbReference type="SFLD" id="SFLDS00029">
    <property type="entry name" value="Radical_SAM"/>
    <property type="match status" value="1"/>
</dbReference>
<keyword evidence="3" id="KW-0004">4Fe-4S</keyword>
<dbReference type="Pfam" id="PF04055">
    <property type="entry name" value="Radical_SAM"/>
    <property type="match status" value="1"/>
</dbReference>
<organism evidence="17 18">
    <name type="scientific">Litorilinea aerophila</name>
    <dbReference type="NCBI Taxonomy" id="1204385"/>
    <lineage>
        <taxon>Bacteria</taxon>
        <taxon>Bacillati</taxon>
        <taxon>Chloroflexota</taxon>
        <taxon>Caldilineae</taxon>
        <taxon>Caldilineales</taxon>
        <taxon>Caldilineaceae</taxon>
        <taxon>Litorilinea</taxon>
    </lineage>
</organism>
<dbReference type="SMART" id="SM00729">
    <property type="entry name" value="Elp3"/>
    <property type="match status" value="1"/>
</dbReference>
<dbReference type="InterPro" id="IPR006638">
    <property type="entry name" value="Elp3/MiaA/NifB-like_rSAM"/>
</dbReference>
<dbReference type="FunFam" id="3.40.50.12160:FF:000003">
    <property type="entry name" value="CDK5 regulatory subunit-associated protein 1"/>
    <property type="match status" value="1"/>
</dbReference>
<dbReference type="SFLD" id="SFLDF00273">
    <property type="entry name" value="(dimethylallyl)adenosine_tRNA"/>
    <property type="match status" value="1"/>
</dbReference>
<dbReference type="GO" id="GO:0005829">
    <property type="term" value="C:cytosol"/>
    <property type="evidence" value="ECO:0007669"/>
    <property type="project" value="TreeGrafter"/>
</dbReference>
<evidence type="ECO:0000256" key="8">
    <source>
        <dbReference type="ARBA" id="ARBA00023014"/>
    </source>
</evidence>
<feature type="domain" description="MTTase N-terminal" evidence="15">
    <location>
        <begin position="28"/>
        <end position="145"/>
    </location>
</feature>
<evidence type="ECO:0000256" key="13">
    <source>
        <dbReference type="ARBA" id="ARBA00081141"/>
    </source>
</evidence>
<dbReference type="EMBL" id="VIGC01000054">
    <property type="protein sequence ID" value="TQE93057.1"/>
    <property type="molecule type" value="Genomic_DNA"/>
</dbReference>
<dbReference type="OrthoDB" id="9805215at2"/>
<dbReference type="PROSITE" id="PS50926">
    <property type="entry name" value="TRAM"/>
    <property type="match status" value="1"/>
</dbReference>
<accession>A0A540V8G5</accession>
<dbReference type="CDD" id="cd01335">
    <property type="entry name" value="Radical_SAM"/>
    <property type="match status" value="1"/>
</dbReference>
<dbReference type="InParanoid" id="A0A540V8G5"/>
<dbReference type="PANTHER" id="PTHR43020:SF2">
    <property type="entry name" value="MITOCHONDRIAL TRNA METHYLTHIOTRANSFERASE CDK5RAP1"/>
    <property type="match status" value="1"/>
</dbReference>
<dbReference type="SFLD" id="SFLDG01061">
    <property type="entry name" value="methylthiotransferase"/>
    <property type="match status" value="1"/>
</dbReference>
<evidence type="ECO:0000256" key="2">
    <source>
        <dbReference type="ARBA" id="ARBA00003234"/>
    </source>
</evidence>
<dbReference type="Pfam" id="PF01938">
    <property type="entry name" value="TRAM"/>
    <property type="match status" value="1"/>
</dbReference>